<dbReference type="EMBL" id="JACDQQ010002074">
    <property type="protein sequence ID" value="MBA0087578.1"/>
    <property type="molecule type" value="Genomic_DNA"/>
</dbReference>
<accession>A0A7V8NUB9</accession>
<comment type="caution">
    <text evidence="1">The sequence shown here is derived from an EMBL/GenBank/DDBJ whole genome shotgun (WGS) entry which is preliminary data.</text>
</comment>
<evidence type="ECO:0000313" key="2">
    <source>
        <dbReference type="Proteomes" id="UP000567293"/>
    </source>
</evidence>
<gene>
    <name evidence="1" type="ORF">HRJ53_21545</name>
</gene>
<proteinExistence type="predicted"/>
<organism evidence="1 2">
    <name type="scientific">Candidatus Acidiferrum panamense</name>
    <dbReference type="NCBI Taxonomy" id="2741543"/>
    <lineage>
        <taxon>Bacteria</taxon>
        <taxon>Pseudomonadati</taxon>
        <taxon>Acidobacteriota</taxon>
        <taxon>Terriglobia</taxon>
        <taxon>Candidatus Acidiferrales</taxon>
        <taxon>Candidatus Acidiferrum</taxon>
    </lineage>
</organism>
<sequence length="208" mass="23662">VQPKEKHLLLLSRQFGEQGQFLAKQKFLCGHDERHWFVAAIPESEPVSTVASAKIALKPEEIRVREEALGLTRKEGFRRRNAAFVRQGEWFFIPASGVVADPLLVLRNEPLSRGNGGKPHWAEESYRSGGETVYVSAKYPSGLTVESYNRLPEKDKHGFRVMKRNASVYVRGKIEHPDHQAVVLNGWHRVLMNTENRSAAMRFLAFLD</sequence>
<feature type="non-terminal residue" evidence="1">
    <location>
        <position position="1"/>
    </location>
</feature>
<keyword evidence="2" id="KW-1185">Reference proteome</keyword>
<reference evidence="1" key="1">
    <citation type="submission" date="2020-06" db="EMBL/GenBank/DDBJ databases">
        <title>Legume-microbial interactions unlock mineral nutrients during tropical forest succession.</title>
        <authorList>
            <person name="Epihov D.Z."/>
        </authorList>
    </citation>
    <scope>NUCLEOTIDE SEQUENCE [LARGE SCALE GENOMIC DNA]</scope>
    <source>
        <strain evidence="1">Pan2503</strain>
    </source>
</reference>
<protein>
    <submittedName>
        <fullName evidence="1">Uncharacterized protein</fullName>
    </submittedName>
</protein>
<dbReference type="Proteomes" id="UP000567293">
    <property type="component" value="Unassembled WGS sequence"/>
</dbReference>
<dbReference type="AlphaFoldDB" id="A0A7V8NUB9"/>
<name>A0A7V8NUB9_9BACT</name>
<evidence type="ECO:0000313" key="1">
    <source>
        <dbReference type="EMBL" id="MBA0087578.1"/>
    </source>
</evidence>